<reference evidence="1 2" key="1">
    <citation type="submission" date="2018-03" db="EMBL/GenBank/DDBJ databases">
        <title>Diversity of phytobeneficial traits revealed by whole-genome analysis of worldwide-isolated phenazine-producing Pseudomonas spp.</title>
        <authorList>
            <person name="Biessy A."/>
            <person name="Novinscak A."/>
            <person name="Blom J."/>
            <person name="Leger G."/>
            <person name="Thomashow L.S."/>
            <person name="Cazorla F.M."/>
            <person name="Josic D."/>
            <person name="Filion M."/>
        </authorList>
    </citation>
    <scope>NUCLEOTIDE SEQUENCE [LARGE SCALE GENOMIC DNA]</scope>
    <source>
        <strain evidence="1 2">B25</strain>
    </source>
</reference>
<protein>
    <submittedName>
        <fullName evidence="1">Uncharacterized protein</fullName>
    </submittedName>
</protein>
<accession>A0A3G7TN65</accession>
<dbReference type="RefSeq" id="WP_241177234.1">
    <property type="nucleotide sequence ID" value="NZ_CP027753.1"/>
</dbReference>
<name>A0A3G7TN65_9PSED</name>
<sequence>MSAVDFDNLITVEIDRLDDLFNELPSRQHAFVDDPTLELPGIAVIASRTNALRRELLARIASRKIPQLNLNNPDESLLLIPNHSARIFMRQMIATMSKIGFEVLDEATLGDDDWPRLTSGVNLLGLGSDGESFVGNHRFNMIETPLSTTDMVALIGATKHGTTVVLENYHMLRGLGDNTTTFADLRNAAVSAGVYLYMGCGLSHWHEVREKGGVYLSDLAECMTEAVHVADLITVLTPNVSGARAVVFDARYGAPWKGDLRTLLEK</sequence>
<evidence type="ECO:0000313" key="1">
    <source>
        <dbReference type="EMBL" id="AZE47719.1"/>
    </source>
</evidence>
<proteinExistence type="predicted"/>
<evidence type="ECO:0000313" key="2">
    <source>
        <dbReference type="Proteomes" id="UP000268048"/>
    </source>
</evidence>
<dbReference type="AlphaFoldDB" id="A0A3G7TN65"/>
<organism evidence="1 2">
    <name type="scientific">Pseudomonas chlororaphis</name>
    <dbReference type="NCBI Taxonomy" id="587753"/>
    <lineage>
        <taxon>Bacteria</taxon>
        <taxon>Pseudomonadati</taxon>
        <taxon>Pseudomonadota</taxon>
        <taxon>Gammaproteobacteria</taxon>
        <taxon>Pseudomonadales</taxon>
        <taxon>Pseudomonadaceae</taxon>
        <taxon>Pseudomonas</taxon>
    </lineage>
</organism>
<dbReference type="Proteomes" id="UP000268048">
    <property type="component" value="Chromosome"/>
</dbReference>
<gene>
    <name evidence="1" type="ORF">C4K04_2035</name>
</gene>
<dbReference type="EMBL" id="CP027753">
    <property type="protein sequence ID" value="AZE47719.1"/>
    <property type="molecule type" value="Genomic_DNA"/>
</dbReference>